<evidence type="ECO:0000256" key="7">
    <source>
        <dbReference type="ARBA" id="ARBA00023136"/>
    </source>
</evidence>
<evidence type="ECO:0000256" key="5">
    <source>
        <dbReference type="ARBA" id="ARBA00022741"/>
    </source>
</evidence>
<evidence type="ECO:0000256" key="1">
    <source>
        <dbReference type="ARBA" id="ARBA00004202"/>
    </source>
</evidence>
<evidence type="ECO:0000256" key="4">
    <source>
        <dbReference type="ARBA" id="ARBA00022475"/>
    </source>
</evidence>
<dbReference type="InterPro" id="IPR017871">
    <property type="entry name" value="ABC_transporter-like_CS"/>
</dbReference>
<dbReference type="NCBIfam" id="TIGR01727">
    <property type="entry name" value="oligo_HPY"/>
    <property type="match status" value="1"/>
</dbReference>
<organism evidence="9 10">
    <name type="scientific">Homoserinimonas hongtaonis</name>
    <dbReference type="NCBI Taxonomy" id="2079791"/>
    <lineage>
        <taxon>Bacteria</taxon>
        <taxon>Bacillati</taxon>
        <taxon>Actinomycetota</taxon>
        <taxon>Actinomycetes</taxon>
        <taxon>Micrococcales</taxon>
        <taxon>Microbacteriaceae</taxon>
        <taxon>Homoserinimonas</taxon>
    </lineage>
</organism>
<dbReference type="GO" id="GO:0016887">
    <property type="term" value="F:ATP hydrolysis activity"/>
    <property type="evidence" value="ECO:0007669"/>
    <property type="project" value="InterPro"/>
</dbReference>
<keyword evidence="5" id="KW-0547">Nucleotide-binding</keyword>
<dbReference type="SMART" id="SM00382">
    <property type="entry name" value="AAA"/>
    <property type="match status" value="1"/>
</dbReference>
<comment type="caution">
    <text evidence="9">The sequence shown here is derived from an EMBL/GenBank/DDBJ whole genome shotgun (WGS) entry which is preliminary data.</text>
</comment>
<keyword evidence="3" id="KW-0813">Transport</keyword>
<dbReference type="InterPro" id="IPR050388">
    <property type="entry name" value="ABC_Ni/Peptide_Import"/>
</dbReference>
<dbReference type="PROSITE" id="PS50893">
    <property type="entry name" value="ABC_TRANSPORTER_2"/>
    <property type="match status" value="1"/>
</dbReference>
<keyword evidence="6" id="KW-0067">ATP-binding</keyword>
<accession>A0A2U1T3T6</accession>
<evidence type="ECO:0000256" key="6">
    <source>
        <dbReference type="ARBA" id="ARBA00022840"/>
    </source>
</evidence>
<dbReference type="InterPro" id="IPR003439">
    <property type="entry name" value="ABC_transporter-like_ATP-bd"/>
</dbReference>
<dbReference type="CDD" id="cd03257">
    <property type="entry name" value="ABC_NikE_OppD_transporters"/>
    <property type="match status" value="1"/>
</dbReference>
<dbReference type="PROSITE" id="PS00211">
    <property type="entry name" value="ABC_TRANSPORTER_1"/>
    <property type="match status" value="1"/>
</dbReference>
<dbReference type="SUPFAM" id="SSF52540">
    <property type="entry name" value="P-loop containing nucleoside triphosphate hydrolases"/>
    <property type="match status" value="1"/>
</dbReference>
<dbReference type="Proteomes" id="UP000244978">
    <property type="component" value="Unassembled WGS sequence"/>
</dbReference>
<dbReference type="FunFam" id="3.40.50.300:FF:000016">
    <property type="entry name" value="Oligopeptide ABC transporter ATP-binding component"/>
    <property type="match status" value="1"/>
</dbReference>
<dbReference type="GO" id="GO:0015833">
    <property type="term" value="P:peptide transport"/>
    <property type="evidence" value="ECO:0007669"/>
    <property type="project" value="InterPro"/>
</dbReference>
<keyword evidence="10" id="KW-1185">Reference proteome</keyword>
<gene>
    <name evidence="9" type="ORF">DF220_09405</name>
</gene>
<keyword evidence="4" id="KW-1003">Cell membrane</keyword>
<comment type="subcellular location">
    <subcellularLocation>
        <location evidence="1">Cell membrane</location>
        <topology evidence="1">Peripheral membrane protein</topology>
    </subcellularLocation>
</comment>
<dbReference type="Pfam" id="PF08352">
    <property type="entry name" value="oligo_HPY"/>
    <property type="match status" value="1"/>
</dbReference>
<reference evidence="10" key="1">
    <citation type="submission" date="2018-04" db="EMBL/GenBank/DDBJ databases">
        <authorList>
            <person name="Liu S."/>
            <person name="Wang Z."/>
            <person name="Li J."/>
        </authorList>
    </citation>
    <scope>NUCLEOTIDE SEQUENCE [LARGE SCALE GENOMIC DNA]</scope>
    <source>
        <strain evidence="10">S1194</strain>
    </source>
</reference>
<keyword evidence="7" id="KW-0472">Membrane</keyword>
<dbReference type="Gene3D" id="3.40.50.300">
    <property type="entry name" value="P-loop containing nucleotide triphosphate hydrolases"/>
    <property type="match status" value="1"/>
</dbReference>
<evidence type="ECO:0000256" key="2">
    <source>
        <dbReference type="ARBA" id="ARBA00005417"/>
    </source>
</evidence>
<dbReference type="InterPro" id="IPR027417">
    <property type="entry name" value="P-loop_NTPase"/>
</dbReference>
<feature type="domain" description="ABC transporter" evidence="8">
    <location>
        <begin position="2"/>
        <end position="254"/>
    </location>
</feature>
<name>A0A2U1T3T6_9MICO</name>
<dbReference type="AlphaFoldDB" id="A0A2U1T3T6"/>
<sequence length="336" mass="36308">MLEIKDLRLSFRTPQGIAEVVNGVDISLGAGRAHGLVGESGSGKSVTSRAVLGLLPTGSIATRSGSIRYDGRELTDLSEDTMRKEIRGKEIAMVFQDPMTALNPVMRIGKQMAMPLVRLDGMARGDADRHSADLLDQVGIRQADRVLKSYPHELSGGQRQRVMIAIALSRNPKLLIADEPTTALDVTVQAQIMDLLDRLRVERGLSILLVSHDLSLIAERCDDVSVMYAGRIVESGAGSSIFHEPSHPYTSLLEEARPRLEDPPHTMLKTIPGRVPDLRMLPAGCAFQARCPRATDECLAPVPVSIPAPGRRVVCVHPLTTTAEPATVPNAEAVAQ</sequence>
<evidence type="ECO:0000313" key="10">
    <source>
        <dbReference type="Proteomes" id="UP000244978"/>
    </source>
</evidence>
<dbReference type="PANTHER" id="PTHR43297:SF2">
    <property type="entry name" value="DIPEPTIDE TRANSPORT ATP-BINDING PROTEIN DPPD"/>
    <property type="match status" value="1"/>
</dbReference>
<evidence type="ECO:0000256" key="3">
    <source>
        <dbReference type="ARBA" id="ARBA00022448"/>
    </source>
</evidence>
<dbReference type="InterPro" id="IPR003593">
    <property type="entry name" value="AAA+_ATPase"/>
</dbReference>
<protein>
    <recommendedName>
        <fullName evidence="8">ABC transporter domain-containing protein</fullName>
    </recommendedName>
</protein>
<proteinExistence type="inferred from homology"/>
<evidence type="ECO:0000259" key="8">
    <source>
        <dbReference type="PROSITE" id="PS50893"/>
    </source>
</evidence>
<dbReference type="GO" id="GO:0005524">
    <property type="term" value="F:ATP binding"/>
    <property type="evidence" value="ECO:0007669"/>
    <property type="project" value="UniProtKB-KW"/>
</dbReference>
<dbReference type="Pfam" id="PF00005">
    <property type="entry name" value="ABC_tran"/>
    <property type="match status" value="1"/>
</dbReference>
<comment type="similarity">
    <text evidence="2">Belongs to the ABC transporter superfamily.</text>
</comment>
<evidence type="ECO:0000313" key="9">
    <source>
        <dbReference type="EMBL" id="PWB98544.1"/>
    </source>
</evidence>
<dbReference type="EMBL" id="QEEX01000001">
    <property type="protein sequence ID" value="PWB98544.1"/>
    <property type="molecule type" value="Genomic_DNA"/>
</dbReference>
<dbReference type="InterPro" id="IPR013563">
    <property type="entry name" value="Oligopep_ABC_C"/>
</dbReference>
<dbReference type="PANTHER" id="PTHR43297">
    <property type="entry name" value="OLIGOPEPTIDE TRANSPORT ATP-BINDING PROTEIN APPD"/>
    <property type="match status" value="1"/>
</dbReference>
<dbReference type="GO" id="GO:0005886">
    <property type="term" value="C:plasma membrane"/>
    <property type="evidence" value="ECO:0007669"/>
    <property type="project" value="UniProtKB-SubCell"/>
</dbReference>